<proteinExistence type="predicted"/>
<name>A0A127PIX8_9BURK</name>
<dbReference type="AlphaFoldDB" id="A0A127PIX8"/>
<dbReference type="Proteomes" id="UP000072421">
    <property type="component" value="Chromosome"/>
</dbReference>
<protein>
    <submittedName>
        <fullName evidence="1">Uncharacterized protein</fullName>
    </submittedName>
</protein>
<dbReference type="PATRIC" id="fig|158899.10.peg.5120"/>
<sequence>MSLDTFQVKKDRPFATLKGDSTYFISDDGKIYFAQEEVDDANYTIQPKHQQPATEISIGDMNGLLGYSEIFVQSMPKKQNVKNKSDFFSLTLDCLNIAAGGQKNSFITMYCVPKSKTGKQNLQDYKNYILNFREIP</sequence>
<reference evidence="1 2" key="1">
    <citation type="submission" date="2015-11" db="EMBL/GenBank/DDBJ databases">
        <title>Exploring the genomic traits of fungus-feeding bacterial genus Collimonas.</title>
        <authorList>
            <person name="Song C."/>
            <person name="Schmidt R."/>
            <person name="de Jager V."/>
            <person name="Krzyzanowska D."/>
            <person name="Jongedijk E."/>
            <person name="Cankar K."/>
            <person name="Beekwilder J."/>
            <person name="van Veen A."/>
            <person name="de Boer W."/>
            <person name="van Veen J.A."/>
            <person name="Garbeva P."/>
        </authorList>
    </citation>
    <scope>NUCLEOTIDE SEQUENCE [LARGE SCALE GENOMIC DNA]</scope>
    <source>
        <strain evidence="1 2">Ter6</strain>
    </source>
</reference>
<dbReference type="EMBL" id="CP013232">
    <property type="protein sequence ID" value="AMO97766.1"/>
    <property type="molecule type" value="Genomic_DNA"/>
</dbReference>
<gene>
    <name evidence="1" type="ORF">CFter6_5195</name>
</gene>
<accession>A0A127PIX8</accession>
<evidence type="ECO:0000313" key="2">
    <source>
        <dbReference type="Proteomes" id="UP000072421"/>
    </source>
</evidence>
<evidence type="ECO:0000313" key="1">
    <source>
        <dbReference type="EMBL" id="AMO97766.1"/>
    </source>
</evidence>
<organism evidence="1">
    <name type="scientific">Collimonas fungivorans</name>
    <dbReference type="NCBI Taxonomy" id="158899"/>
    <lineage>
        <taxon>Bacteria</taxon>
        <taxon>Pseudomonadati</taxon>
        <taxon>Pseudomonadota</taxon>
        <taxon>Betaproteobacteria</taxon>
        <taxon>Burkholderiales</taxon>
        <taxon>Oxalobacteraceae</taxon>
        <taxon>Collimonas</taxon>
    </lineage>
</organism>